<reference evidence="1" key="1">
    <citation type="submission" date="2014-12" db="EMBL/GenBank/DDBJ databases">
        <title>Insight into the proteome of Arion vulgaris.</title>
        <authorList>
            <person name="Aradska J."/>
            <person name="Bulat T."/>
            <person name="Smidak R."/>
            <person name="Sarate P."/>
            <person name="Gangsoo J."/>
            <person name="Sialana F."/>
            <person name="Bilban M."/>
            <person name="Lubec G."/>
        </authorList>
    </citation>
    <scope>NUCLEOTIDE SEQUENCE</scope>
    <source>
        <tissue evidence="1">Skin</tissue>
    </source>
</reference>
<protein>
    <submittedName>
        <fullName evidence="1">Uncharacterized protein</fullName>
    </submittedName>
</protein>
<evidence type="ECO:0000313" key="1">
    <source>
        <dbReference type="EMBL" id="CEK57566.1"/>
    </source>
</evidence>
<organism evidence="1">
    <name type="scientific">Arion vulgaris</name>
    <dbReference type="NCBI Taxonomy" id="1028688"/>
    <lineage>
        <taxon>Eukaryota</taxon>
        <taxon>Metazoa</taxon>
        <taxon>Spiralia</taxon>
        <taxon>Lophotrochozoa</taxon>
        <taxon>Mollusca</taxon>
        <taxon>Gastropoda</taxon>
        <taxon>Heterobranchia</taxon>
        <taxon>Euthyneura</taxon>
        <taxon>Panpulmonata</taxon>
        <taxon>Eupulmonata</taxon>
        <taxon>Stylommatophora</taxon>
        <taxon>Helicina</taxon>
        <taxon>Arionoidea</taxon>
        <taxon>Arionidae</taxon>
        <taxon>Arion</taxon>
    </lineage>
</organism>
<proteinExistence type="predicted"/>
<name>A0A0B6YP70_9EUPU</name>
<accession>A0A0B6YP70</accession>
<feature type="non-terminal residue" evidence="1">
    <location>
        <position position="53"/>
    </location>
</feature>
<sequence length="53" mass="6000">MSVQLVNIQRRIYYNIGAMKEKNNLLQTGARCCCSCHDQENILLNAGSPDIRC</sequence>
<gene>
    <name evidence="1" type="primary">ORF30508</name>
</gene>
<dbReference type="AlphaFoldDB" id="A0A0B6YP70"/>
<dbReference type="EMBL" id="HACG01010701">
    <property type="protein sequence ID" value="CEK57566.1"/>
    <property type="molecule type" value="Transcribed_RNA"/>
</dbReference>